<proteinExistence type="predicted"/>
<protein>
    <submittedName>
        <fullName evidence="2">Uncharacterized protein</fullName>
    </submittedName>
</protein>
<keyword evidence="3" id="KW-1185">Reference proteome</keyword>
<comment type="caution">
    <text evidence="2">The sequence shown here is derived from an EMBL/GenBank/DDBJ whole genome shotgun (WGS) entry which is preliminary data.</text>
</comment>
<accession>A0A9P8VV66</accession>
<dbReference type="OrthoDB" id="5103437at2759"/>
<evidence type="ECO:0000313" key="2">
    <source>
        <dbReference type="EMBL" id="KAH6879771.1"/>
    </source>
</evidence>
<dbReference type="AlphaFoldDB" id="A0A9P8VV66"/>
<dbReference type="Proteomes" id="UP000777438">
    <property type="component" value="Unassembled WGS sequence"/>
</dbReference>
<reference evidence="2 3" key="1">
    <citation type="journal article" date="2021" name="Nat. Commun.">
        <title>Genetic determinants of endophytism in the Arabidopsis root mycobiome.</title>
        <authorList>
            <person name="Mesny F."/>
            <person name="Miyauchi S."/>
            <person name="Thiergart T."/>
            <person name="Pickel B."/>
            <person name="Atanasova L."/>
            <person name="Karlsson M."/>
            <person name="Huettel B."/>
            <person name="Barry K.W."/>
            <person name="Haridas S."/>
            <person name="Chen C."/>
            <person name="Bauer D."/>
            <person name="Andreopoulos W."/>
            <person name="Pangilinan J."/>
            <person name="LaButti K."/>
            <person name="Riley R."/>
            <person name="Lipzen A."/>
            <person name="Clum A."/>
            <person name="Drula E."/>
            <person name="Henrissat B."/>
            <person name="Kohler A."/>
            <person name="Grigoriev I.V."/>
            <person name="Martin F.M."/>
            <person name="Hacquard S."/>
        </authorList>
    </citation>
    <scope>NUCLEOTIDE SEQUENCE [LARGE SCALE GENOMIC DNA]</scope>
    <source>
        <strain evidence="2 3">MPI-CAGE-CH-0241</strain>
    </source>
</reference>
<evidence type="ECO:0000256" key="1">
    <source>
        <dbReference type="SAM" id="MobiDB-lite"/>
    </source>
</evidence>
<gene>
    <name evidence="2" type="ORF">B0T10DRAFT_464311</name>
</gene>
<evidence type="ECO:0000313" key="3">
    <source>
        <dbReference type="Proteomes" id="UP000777438"/>
    </source>
</evidence>
<organism evidence="2 3">
    <name type="scientific">Thelonectria olida</name>
    <dbReference type="NCBI Taxonomy" id="1576542"/>
    <lineage>
        <taxon>Eukaryota</taxon>
        <taxon>Fungi</taxon>
        <taxon>Dikarya</taxon>
        <taxon>Ascomycota</taxon>
        <taxon>Pezizomycotina</taxon>
        <taxon>Sordariomycetes</taxon>
        <taxon>Hypocreomycetidae</taxon>
        <taxon>Hypocreales</taxon>
        <taxon>Nectriaceae</taxon>
        <taxon>Thelonectria</taxon>
    </lineage>
</organism>
<sequence>MQRGCPVGPDTSPWKEGPPSPQEVDYDIWLHGGITTAFDSILTRDNSEKTENSIYEWVITLNQENGRLQHESHYYKSLVDDILIRLPPLIRLHSDHLCGLIGGRKPEVGDPETSFRFTPAAMATDMHPPRSSYDHGLVRRPNIPTQQLVIELTRENGKLRHCLAQDRNLVIKVLMHLVPQLQFHCDGLYSVIRRFNEEIKYPTFQGQKRSVSLTSTVESIDSNTSIVRQGLHDDHIDLDWGSRGCQTSFNECLPKGGKIGNSKNTIPSYINNLKHRVEELRFQYRYYSHVVNYGLTRVLPLVRFHSSQLLCIACRSSEEIQKSNIQVNRVQGSSISHRQ</sequence>
<name>A0A9P8VV66_9HYPO</name>
<dbReference type="EMBL" id="JAGPYM010000028">
    <property type="protein sequence ID" value="KAH6879771.1"/>
    <property type="molecule type" value="Genomic_DNA"/>
</dbReference>
<feature type="region of interest" description="Disordered" evidence="1">
    <location>
        <begin position="1"/>
        <end position="22"/>
    </location>
</feature>